<dbReference type="RefSeq" id="XP_060292789.1">
    <property type="nucleotide sequence ID" value="XM_060434853.1"/>
</dbReference>
<dbReference type="GeneID" id="85318123"/>
<dbReference type="InterPro" id="IPR036047">
    <property type="entry name" value="F-box-like_dom_sf"/>
</dbReference>
<proteinExistence type="predicted"/>
<gene>
    <name evidence="2" type="ORF">B0T26DRAFT_407667</name>
</gene>
<evidence type="ECO:0000259" key="1">
    <source>
        <dbReference type="PROSITE" id="PS50181"/>
    </source>
</evidence>
<sequence>MRFVASLGSSPMSPQMPHIPNPSNIYSMPDYMCWLCQREVQKSSDDSRPSHRLSLCRVIGFSQDTISSNNWATISGIGFRLPSEGIPGHNIDPTFAVPSRSDLSVEDVGIAREDIDIMSSPVYIHSQHKWNFRVHADCWEIIEPRVEDVVACATTWCKALASLNWNFNPFVAGQSRSRYDLPQLLLPSAQVYEKHNPRQSLQKLQTIEKLAVELGFSQPPLSRKAMPLSQLGLNPQSHESLAFARERDDIFSDLPEEIIQTIIGFTRTIDLVNLRLASRAVAYTSRLVALPNSFWLSRFMPPFELGFALPEKVLAEQDWRALYFQIRRALDHPSPANREVDAEMACLAKRRHWWNRLTEVISFHSLWGSGVALAGDFFTRPIPFASGTQQDMGRESNPQASHPIRNATATMVREDGTERVCSTVCLQLPLASSTMTGVGVSVINLGGRRCVSGLRIFYGSSTTPESLGYVLNDLEAVVALEPGESFIGFNVRLSADCILALRVVFRSPSGALRMSGWLGDTTDDLGQSTRPPPPVETLALRRRCLGNSPCILAASFDSFRMLAVGVFEVQSEADENHSTMTEARAERVLPTLS</sequence>
<dbReference type="SUPFAM" id="SSF81383">
    <property type="entry name" value="F-box domain"/>
    <property type="match status" value="1"/>
</dbReference>
<dbReference type="PROSITE" id="PS50181">
    <property type="entry name" value="FBOX"/>
    <property type="match status" value="1"/>
</dbReference>
<comment type="caution">
    <text evidence="2">The sequence shown here is derived from an EMBL/GenBank/DDBJ whole genome shotgun (WGS) entry which is preliminary data.</text>
</comment>
<feature type="domain" description="F-box" evidence="1">
    <location>
        <begin position="248"/>
        <end position="298"/>
    </location>
</feature>
<organism evidence="2 3">
    <name type="scientific">Lasiosphaeria miniovina</name>
    <dbReference type="NCBI Taxonomy" id="1954250"/>
    <lineage>
        <taxon>Eukaryota</taxon>
        <taxon>Fungi</taxon>
        <taxon>Dikarya</taxon>
        <taxon>Ascomycota</taxon>
        <taxon>Pezizomycotina</taxon>
        <taxon>Sordariomycetes</taxon>
        <taxon>Sordariomycetidae</taxon>
        <taxon>Sordariales</taxon>
        <taxon>Lasiosphaeriaceae</taxon>
        <taxon>Lasiosphaeria</taxon>
    </lineage>
</organism>
<keyword evidence="3" id="KW-1185">Reference proteome</keyword>
<dbReference type="InterPro" id="IPR056021">
    <property type="entry name" value="DUF7600"/>
</dbReference>
<evidence type="ECO:0000313" key="3">
    <source>
        <dbReference type="Proteomes" id="UP001172101"/>
    </source>
</evidence>
<dbReference type="Proteomes" id="UP001172101">
    <property type="component" value="Unassembled WGS sequence"/>
</dbReference>
<protein>
    <recommendedName>
        <fullName evidence="1">F-box domain-containing protein</fullName>
    </recommendedName>
</protein>
<name>A0AA40A5C9_9PEZI</name>
<dbReference type="AlphaFoldDB" id="A0AA40A5C9"/>
<evidence type="ECO:0000313" key="2">
    <source>
        <dbReference type="EMBL" id="KAK0709485.1"/>
    </source>
</evidence>
<dbReference type="EMBL" id="JAUIRO010000006">
    <property type="protein sequence ID" value="KAK0709485.1"/>
    <property type="molecule type" value="Genomic_DNA"/>
</dbReference>
<dbReference type="InterPro" id="IPR001810">
    <property type="entry name" value="F-box_dom"/>
</dbReference>
<accession>A0AA40A5C9</accession>
<dbReference type="Pfam" id="PF24539">
    <property type="entry name" value="DUF7600"/>
    <property type="match status" value="1"/>
</dbReference>
<reference evidence="2" key="1">
    <citation type="submission" date="2023-06" db="EMBL/GenBank/DDBJ databases">
        <title>Genome-scale phylogeny and comparative genomics of the fungal order Sordariales.</title>
        <authorList>
            <consortium name="Lawrence Berkeley National Laboratory"/>
            <person name="Hensen N."/>
            <person name="Bonometti L."/>
            <person name="Westerberg I."/>
            <person name="Brannstrom I.O."/>
            <person name="Guillou S."/>
            <person name="Cros-Aarteil S."/>
            <person name="Calhoun S."/>
            <person name="Haridas S."/>
            <person name="Kuo A."/>
            <person name="Mondo S."/>
            <person name="Pangilinan J."/>
            <person name="Riley R."/>
            <person name="LaButti K."/>
            <person name="Andreopoulos B."/>
            <person name="Lipzen A."/>
            <person name="Chen C."/>
            <person name="Yanf M."/>
            <person name="Daum C."/>
            <person name="Ng V."/>
            <person name="Clum A."/>
            <person name="Steindorff A."/>
            <person name="Ohm R."/>
            <person name="Martin F."/>
            <person name="Silar P."/>
            <person name="Natvig D."/>
            <person name="Lalanne C."/>
            <person name="Gautier V."/>
            <person name="Ament-velasquez S.L."/>
            <person name="Kruys A."/>
            <person name="Hutchinson M.I."/>
            <person name="Powell A.J."/>
            <person name="Barry K."/>
            <person name="Miller A.N."/>
            <person name="Grigoriev I.V."/>
            <person name="Debuchy R."/>
            <person name="Gladieux P."/>
            <person name="Thoren M.H."/>
            <person name="Johannesson H."/>
        </authorList>
    </citation>
    <scope>NUCLEOTIDE SEQUENCE</scope>
    <source>
        <strain evidence="2">SMH2392-1A</strain>
    </source>
</reference>